<gene>
    <name evidence="1" type="ORF">OMM_09484</name>
</gene>
<sequence length="168" mass="19471">MEGISRVVCQTKKVYGILDFYHAAQNVYKGAKAKFDGRTIKCKEWFEEVRKKLRLGNAAEIIQEIKKWLKIEEINRILNNGNLSDEVVRILTNVIKYLEAHADHINYDHYKSLGLPIGSGLIESACKWVVQQRFKGVGMRWSRKGFKNLLHLRVAFLNGNFDDIFVFP</sequence>
<comment type="caution">
    <text evidence="1">The sequence shown here is derived from an EMBL/GenBank/DDBJ whole genome shotgun (WGS) entry which is preliminary data.</text>
</comment>
<evidence type="ECO:0000313" key="1">
    <source>
        <dbReference type="EMBL" id="ETR69568.1"/>
    </source>
</evidence>
<name>A0A1V1P440_9BACT</name>
<dbReference type="EMBL" id="ATBP01000611">
    <property type="protein sequence ID" value="ETR69568.1"/>
    <property type="molecule type" value="Genomic_DNA"/>
</dbReference>
<evidence type="ECO:0000313" key="2">
    <source>
        <dbReference type="Proteomes" id="UP000189670"/>
    </source>
</evidence>
<reference evidence="2" key="1">
    <citation type="submission" date="2012-11" db="EMBL/GenBank/DDBJ databases">
        <authorList>
            <person name="Lucero-Rivera Y.E."/>
            <person name="Tovar-Ramirez D."/>
        </authorList>
    </citation>
    <scope>NUCLEOTIDE SEQUENCE [LARGE SCALE GENOMIC DNA]</scope>
    <source>
        <strain evidence="2">Araruama</strain>
    </source>
</reference>
<proteinExistence type="predicted"/>
<organism evidence="1 2">
    <name type="scientific">Candidatus Magnetoglobus multicellularis str. Araruama</name>
    <dbReference type="NCBI Taxonomy" id="890399"/>
    <lineage>
        <taxon>Bacteria</taxon>
        <taxon>Pseudomonadati</taxon>
        <taxon>Thermodesulfobacteriota</taxon>
        <taxon>Desulfobacteria</taxon>
        <taxon>Desulfobacterales</taxon>
        <taxon>Desulfobacteraceae</taxon>
        <taxon>Candidatus Magnetoglobus</taxon>
    </lineage>
</organism>
<accession>A0A1V1P440</accession>
<protein>
    <recommendedName>
        <fullName evidence="3">Transposase</fullName>
    </recommendedName>
</protein>
<evidence type="ECO:0008006" key="3">
    <source>
        <dbReference type="Google" id="ProtNLM"/>
    </source>
</evidence>
<dbReference type="AlphaFoldDB" id="A0A1V1P440"/>
<dbReference type="Proteomes" id="UP000189670">
    <property type="component" value="Unassembled WGS sequence"/>
</dbReference>